<dbReference type="Proteomes" id="UP000263689">
    <property type="component" value="Chromosome"/>
</dbReference>
<dbReference type="InterPro" id="IPR002187">
    <property type="entry name" value="N-reg_PII"/>
</dbReference>
<dbReference type="Pfam" id="PF00543">
    <property type="entry name" value="P-II"/>
    <property type="match status" value="1"/>
</dbReference>
<evidence type="ECO:0000313" key="2">
    <source>
        <dbReference type="Proteomes" id="UP000263689"/>
    </source>
</evidence>
<dbReference type="SUPFAM" id="SSF54913">
    <property type="entry name" value="GlnB-like"/>
    <property type="match status" value="1"/>
</dbReference>
<dbReference type="KEGG" id="mmao:MMOS7_00930"/>
<dbReference type="InterPro" id="IPR015867">
    <property type="entry name" value="N-reg_PII/ATP_PRibTrfase_C"/>
</dbReference>
<dbReference type="InterPro" id="IPR011322">
    <property type="entry name" value="N-reg_PII-like_a/b"/>
</dbReference>
<reference evidence="1 2" key="1">
    <citation type="submission" date="2009-06" db="EMBL/GenBank/DDBJ databases">
        <title>Molecular Evidence for Microbiologically Influenced Corrosion from genome of Methanogen.</title>
        <authorList>
            <person name="Ito N."/>
            <person name="Tsurumaru H."/>
            <person name="Shimizu A."/>
            <person name="Harada T."/>
            <person name="Hosoyama A."/>
            <person name="Horikawa H."/>
            <person name="Wakai S."/>
            <person name="Sasaki K."/>
            <person name="Nishijima K."/>
            <person name="Ataku H."/>
            <person name="Yamazaki J."/>
            <person name="Mise M."/>
            <person name="Yamazaki S."/>
            <person name="Tanikawa S."/>
            <person name="Harayama S."/>
            <person name="Fujita N."/>
        </authorList>
    </citation>
    <scope>NUCLEOTIDE SEQUENCE [LARGE SCALE GENOMIC DNA]</scope>
    <source>
        <strain evidence="2">OS7 ( NBRC 103642)</strain>
    </source>
</reference>
<protein>
    <submittedName>
        <fullName evidence="1">Nitrogen regulatory protein P-II</fullName>
    </submittedName>
</protein>
<dbReference type="GO" id="GO:0030234">
    <property type="term" value="F:enzyme regulator activity"/>
    <property type="evidence" value="ECO:0007669"/>
    <property type="project" value="InterPro"/>
</dbReference>
<dbReference type="GO" id="GO:0006808">
    <property type="term" value="P:regulation of nitrogen utilization"/>
    <property type="evidence" value="ECO:0007669"/>
    <property type="project" value="InterPro"/>
</dbReference>
<organism evidence="1 2">
    <name type="scientific">Methanococcus maripaludis OS7</name>
    <dbReference type="NCBI Taxonomy" id="637915"/>
    <lineage>
        <taxon>Archaea</taxon>
        <taxon>Methanobacteriati</taxon>
        <taxon>Methanobacteriota</taxon>
        <taxon>Methanomada group</taxon>
        <taxon>Methanococci</taxon>
        <taxon>Methanococcales</taxon>
        <taxon>Methanococcaceae</taxon>
        <taxon>Methanococcus</taxon>
    </lineage>
</organism>
<dbReference type="AlphaFoldDB" id="A0A2Z5PF01"/>
<proteinExistence type="predicted"/>
<dbReference type="Gene3D" id="3.30.70.120">
    <property type="match status" value="1"/>
</dbReference>
<evidence type="ECO:0000313" key="1">
    <source>
        <dbReference type="EMBL" id="BAP62179.1"/>
    </source>
</evidence>
<dbReference type="EMBL" id="AP011528">
    <property type="protein sequence ID" value="BAP62179.1"/>
    <property type="molecule type" value="Genomic_DNA"/>
</dbReference>
<sequence>MKKLEAIIRMERVGLVKNALYKSGHASLTLTEVKGEEFRAELLKDIAEQNMW</sequence>
<accession>A0A2Z5PF01</accession>
<name>A0A2Z5PF01_METMI</name>
<gene>
    <name evidence="1" type="primary">glnB</name>
    <name evidence="1" type="ORF">MMOS7_00930</name>
</gene>